<protein>
    <submittedName>
        <fullName evidence="6">Metalloregulator ArsR/SmtB family transcription factor</fullName>
    </submittedName>
</protein>
<dbReference type="CDD" id="cd00090">
    <property type="entry name" value="HTH_ARSR"/>
    <property type="match status" value="1"/>
</dbReference>
<keyword evidence="3" id="KW-0238">DNA-binding</keyword>
<dbReference type="GO" id="GO:0046685">
    <property type="term" value="P:response to arsenic-containing substance"/>
    <property type="evidence" value="ECO:0007669"/>
    <property type="project" value="UniProtKB-KW"/>
</dbReference>
<evidence type="ECO:0000256" key="4">
    <source>
        <dbReference type="ARBA" id="ARBA00023163"/>
    </source>
</evidence>
<proteinExistence type="predicted"/>
<dbReference type="RefSeq" id="WP_198570404.1">
    <property type="nucleotide sequence ID" value="NZ_CP066167.1"/>
</dbReference>
<dbReference type="InterPro" id="IPR011991">
    <property type="entry name" value="ArsR-like_HTH"/>
</dbReference>
<dbReference type="PANTHER" id="PTHR33154:SF18">
    <property type="entry name" value="ARSENICAL RESISTANCE OPERON REPRESSOR"/>
    <property type="match status" value="1"/>
</dbReference>
<dbReference type="SMART" id="SM00418">
    <property type="entry name" value="HTH_ARSR"/>
    <property type="match status" value="1"/>
</dbReference>
<name>A0A7T4UQM8_9GAMM</name>
<evidence type="ECO:0000256" key="3">
    <source>
        <dbReference type="ARBA" id="ARBA00023125"/>
    </source>
</evidence>
<organism evidence="6 7">
    <name type="scientific">Spongiibacter nanhainus</name>
    <dbReference type="NCBI Taxonomy" id="2794344"/>
    <lineage>
        <taxon>Bacteria</taxon>
        <taxon>Pseudomonadati</taxon>
        <taxon>Pseudomonadota</taxon>
        <taxon>Gammaproteobacteria</taxon>
        <taxon>Cellvibrionales</taxon>
        <taxon>Spongiibacteraceae</taxon>
        <taxon>Spongiibacter</taxon>
    </lineage>
</organism>
<keyword evidence="2" id="KW-0805">Transcription regulation</keyword>
<dbReference type="KEGG" id="snan:I6N98_03375"/>
<evidence type="ECO:0000313" key="6">
    <source>
        <dbReference type="EMBL" id="QQD18918.1"/>
    </source>
</evidence>
<dbReference type="InterPro" id="IPR036390">
    <property type="entry name" value="WH_DNA-bd_sf"/>
</dbReference>
<dbReference type="NCBIfam" id="NF033788">
    <property type="entry name" value="HTH_metalloreg"/>
    <property type="match status" value="1"/>
</dbReference>
<dbReference type="InterPro" id="IPR051081">
    <property type="entry name" value="HTH_MetalResp_TranReg"/>
</dbReference>
<evidence type="ECO:0000313" key="7">
    <source>
        <dbReference type="Proteomes" id="UP000596063"/>
    </source>
</evidence>
<dbReference type="PANTHER" id="PTHR33154">
    <property type="entry name" value="TRANSCRIPTIONAL REGULATOR, ARSR FAMILY"/>
    <property type="match status" value="1"/>
</dbReference>
<dbReference type="Pfam" id="PF01022">
    <property type="entry name" value="HTH_5"/>
    <property type="match status" value="1"/>
</dbReference>
<dbReference type="SUPFAM" id="SSF46785">
    <property type="entry name" value="Winged helix' DNA-binding domain"/>
    <property type="match status" value="1"/>
</dbReference>
<evidence type="ECO:0000256" key="2">
    <source>
        <dbReference type="ARBA" id="ARBA00023015"/>
    </source>
</evidence>
<keyword evidence="1" id="KW-0059">Arsenical resistance</keyword>
<keyword evidence="7" id="KW-1185">Reference proteome</keyword>
<sequence length="113" mass="12978">MAPNQFFKCLSDETRMLSMMLIAQQGELCVCELMVALDDSQPKISRHLAQLRNCGLLSDRRDKQWVYYSLPADLPDWARSLLDTLCQQQAVLLEQPCKRLENMSDRPVRCAAC</sequence>
<dbReference type="InterPro" id="IPR001845">
    <property type="entry name" value="HTH_ArsR_DNA-bd_dom"/>
</dbReference>
<dbReference type="Gene3D" id="1.10.10.10">
    <property type="entry name" value="Winged helix-like DNA-binding domain superfamily/Winged helix DNA-binding domain"/>
    <property type="match status" value="1"/>
</dbReference>
<dbReference type="EMBL" id="CP066167">
    <property type="protein sequence ID" value="QQD18918.1"/>
    <property type="molecule type" value="Genomic_DNA"/>
</dbReference>
<keyword evidence="4" id="KW-0804">Transcription</keyword>
<dbReference type="PROSITE" id="PS50987">
    <property type="entry name" value="HTH_ARSR_2"/>
    <property type="match status" value="1"/>
</dbReference>
<reference evidence="6 7" key="1">
    <citation type="submission" date="2020-12" db="EMBL/GenBank/DDBJ databases">
        <authorList>
            <person name="Shan Y."/>
        </authorList>
    </citation>
    <scope>NUCLEOTIDE SEQUENCE [LARGE SCALE GENOMIC DNA]</scope>
    <source>
        <strain evidence="7">csc3.9</strain>
    </source>
</reference>
<dbReference type="FunFam" id="1.10.10.10:FF:000279">
    <property type="entry name" value="Transcriptional regulator, ArsR family"/>
    <property type="match status" value="1"/>
</dbReference>
<feature type="domain" description="HTH arsR-type" evidence="5">
    <location>
        <begin position="1"/>
        <end position="89"/>
    </location>
</feature>
<dbReference type="Proteomes" id="UP000596063">
    <property type="component" value="Chromosome"/>
</dbReference>
<dbReference type="GO" id="GO:0003700">
    <property type="term" value="F:DNA-binding transcription factor activity"/>
    <property type="evidence" value="ECO:0007669"/>
    <property type="project" value="InterPro"/>
</dbReference>
<dbReference type="NCBIfam" id="NF007528">
    <property type="entry name" value="PRK10141.1"/>
    <property type="match status" value="1"/>
</dbReference>
<evidence type="ECO:0000256" key="1">
    <source>
        <dbReference type="ARBA" id="ARBA00022849"/>
    </source>
</evidence>
<dbReference type="PRINTS" id="PR00778">
    <property type="entry name" value="HTHARSR"/>
</dbReference>
<dbReference type="InterPro" id="IPR036388">
    <property type="entry name" value="WH-like_DNA-bd_sf"/>
</dbReference>
<dbReference type="GO" id="GO:0003677">
    <property type="term" value="F:DNA binding"/>
    <property type="evidence" value="ECO:0007669"/>
    <property type="project" value="UniProtKB-KW"/>
</dbReference>
<dbReference type="AlphaFoldDB" id="A0A7T4UQM8"/>
<evidence type="ECO:0000259" key="5">
    <source>
        <dbReference type="PROSITE" id="PS50987"/>
    </source>
</evidence>
<accession>A0A7T4UQM8</accession>
<gene>
    <name evidence="6" type="ORF">I6N98_03375</name>
</gene>